<evidence type="ECO:0000259" key="1">
    <source>
        <dbReference type="Pfam" id="PF03551"/>
    </source>
</evidence>
<evidence type="ECO:0000313" key="2">
    <source>
        <dbReference type="EMBL" id="OAS23646.1"/>
    </source>
</evidence>
<feature type="domain" description="Transcription regulator PadR N-terminal" evidence="1">
    <location>
        <begin position="21"/>
        <end position="88"/>
    </location>
</feature>
<dbReference type="InterPro" id="IPR005149">
    <property type="entry name" value="Tscrpt_reg_PadR_N"/>
</dbReference>
<protein>
    <submittedName>
        <fullName evidence="2">PadR family transcriptional regulator</fullName>
    </submittedName>
</protein>
<name>A0A198ARN4_9BACL</name>
<proteinExistence type="predicted"/>
<dbReference type="STRING" id="1850517.A8708_31900"/>
<dbReference type="InterPro" id="IPR052509">
    <property type="entry name" value="Metal_resp_DNA-bind_regulator"/>
</dbReference>
<dbReference type="Gene3D" id="1.10.10.10">
    <property type="entry name" value="Winged helix-like DNA-binding domain superfamily/Winged helix DNA-binding domain"/>
    <property type="match status" value="1"/>
</dbReference>
<organism evidence="2 3">
    <name type="scientific">Paenibacillus oryzisoli</name>
    <dbReference type="NCBI Taxonomy" id="1850517"/>
    <lineage>
        <taxon>Bacteria</taxon>
        <taxon>Bacillati</taxon>
        <taxon>Bacillota</taxon>
        <taxon>Bacilli</taxon>
        <taxon>Bacillales</taxon>
        <taxon>Paenibacillaceae</taxon>
        <taxon>Paenibacillus</taxon>
    </lineage>
</organism>
<reference evidence="2 3" key="1">
    <citation type="submission" date="2016-05" db="EMBL/GenBank/DDBJ databases">
        <title>Paenibacillus sp. 1ZS3-15 nov., isolated from the rhizosphere soil.</title>
        <authorList>
            <person name="Zhang X.X."/>
            <person name="Zhang J."/>
        </authorList>
    </citation>
    <scope>NUCLEOTIDE SEQUENCE [LARGE SCALE GENOMIC DNA]</scope>
    <source>
        <strain evidence="2 3">1ZS3-15</strain>
    </source>
</reference>
<dbReference type="Proteomes" id="UP000078454">
    <property type="component" value="Unassembled WGS sequence"/>
</dbReference>
<dbReference type="Pfam" id="PF03551">
    <property type="entry name" value="PadR"/>
    <property type="match status" value="1"/>
</dbReference>
<dbReference type="RefSeq" id="WP_068661780.1">
    <property type="nucleotide sequence ID" value="NZ_LYPB01000038.1"/>
</dbReference>
<sequence>MDSEKLYRQYLPMSETAYYILLSLTETRHGYGIIQWASDLTKGRIHLGPGTIYGSLSRMEKDRLIQAVAEEDRRKLYRITPSGKELLKLEIARITELYENAKKVEGSLYE</sequence>
<dbReference type="OrthoDB" id="9814826at2"/>
<dbReference type="InterPro" id="IPR036390">
    <property type="entry name" value="WH_DNA-bd_sf"/>
</dbReference>
<evidence type="ECO:0000313" key="3">
    <source>
        <dbReference type="Proteomes" id="UP000078454"/>
    </source>
</evidence>
<dbReference type="EMBL" id="LYPB01000038">
    <property type="protein sequence ID" value="OAS23646.1"/>
    <property type="molecule type" value="Genomic_DNA"/>
</dbReference>
<comment type="caution">
    <text evidence="2">The sequence shown here is derived from an EMBL/GenBank/DDBJ whole genome shotgun (WGS) entry which is preliminary data.</text>
</comment>
<keyword evidence="3" id="KW-1185">Reference proteome</keyword>
<accession>A0A198ARN4</accession>
<dbReference type="InterPro" id="IPR036388">
    <property type="entry name" value="WH-like_DNA-bd_sf"/>
</dbReference>
<dbReference type="AlphaFoldDB" id="A0A198ARN4"/>
<dbReference type="PANTHER" id="PTHR33169">
    <property type="entry name" value="PADR-FAMILY TRANSCRIPTIONAL REGULATOR"/>
    <property type="match status" value="1"/>
</dbReference>
<gene>
    <name evidence="2" type="ORF">A8708_31900</name>
</gene>
<dbReference type="PANTHER" id="PTHR33169:SF13">
    <property type="entry name" value="PADR-FAMILY TRANSCRIPTIONAL REGULATOR"/>
    <property type="match status" value="1"/>
</dbReference>
<dbReference type="SUPFAM" id="SSF46785">
    <property type="entry name" value="Winged helix' DNA-binding domain"/>
    <property type="match status" value="1"/>
</dbReference>